<dbReference type="InterPro" id="IPR036928">
    <property type="entry name" value="AS_sf"/>
</dbReference>
<dbReference type="SUPFAM" id="SSF75304">
    <property type="entry name" value="Amidase signature (AS) enzymes"/>
    <property type="match status" value="1"/>
</dbReference>
<organism evidence="2 3">
    <name type="scientific">Nepenthes gracilis</name>
    <name type="common">Slender pitcher plant</name>
    <dbReference type="NCBI Taxonomy" id="150966"/>
    <lineage>
        <taxon>Eukaryota</taxon>
        <taxon>Viridiplantae</taxon>
        <taxon>Streptophyta</taxon>
        <taxon>Embryophyta</taxon>
        <taxon>Tracheophyta</taxon>
        <taxon>Spermatophyta</taxon>
        <taxon>Magnoliopsida</taxon>
        <taxon>eudicotyledons</taxon>
        <taxon>Gunneridae</taxon>
        <taxon>Pentapetalae</taxon>
        <taxon>Caryophyllales</taxon>
        <taxon>Nepenthaceae</taxon>
        <taxon>Nepenthes</taxon>
    </lineage>
</organism>
<dbReference type="Gene3D" id="3.40.50.1000">
    <property type="entry name" value="HAD superfamily/HAD-like"/>
    <property type="match status" value="1"/>
</dbReference>
<dbReference type="Proteomes" id="UP001279734">
    <property type="component" value="Unassembled WGS sequence"/>
</dbReference>
<protein>
    <recommendedName>
        <fullName evidence="1">DUF3741 domain-containing protein</fullName>
    </recommendedName>
</protein>
<dbReference type="AlphaFoldDB" id="A0AAD3Y2G5"/>
<evidence type="ECO:0000313" key="2">
    <source>
        <dbReference type="EMBL" id="GMH26997.1"/>
    </source>
</evidence>
<accession>A0AAD3Y2G5</accession>
<dbReference type="GO" id="GO:0005886">
    <property type="term" value="C:plasma membrane"/>
    <property type="evidence" value="ECO:0007669"/>
    <property type="project" value="TreeGrafter"/>
</dbReference>
<dbReference type="Gene3D" id="3.90.1300.10">
    <property type="entry name" value="Amidase signature (AS) domain"/>
    <property type="match status" value="1"/>
</dbReference>
<proteinExistence type="predicted"/>
<name>A0AAD3Y2G5_NEPGR</name>
<evidence type="ECO:0000259" key="1">
    <source>
        <dbReference type="Pfam" id="PF12552"/>
    </source>
</evidence>
<dbReference type="GO" id="GO:0140326">
    <property type="term" value="F:ATPase-coupled intramembrane lipid transporter activity"/>
    <property type="evidence" value="ECO:0007669"/>
    <property type="project" value="TreeGrafter"/>
</dbReference>
<dbReference type="GO" id="GO:0045332">
    <property type="term" value="P:phospholipid translocation"/>
    <property type="evidence" value="ECO:0007669"/>
    <property type="project" value="TreeGrafter"/>
</dbReference>
<dbReference type="PANTHER" id="PTHR24092:SF175">
    <property type="entry name" value="PHOSPHOLIPID-TRANSPORTING ATPASE"/>
    <property type="match status" value="1"/>
</dbReference>
<keyword evidence="3" id="KW-1185">Reference proteome</keyword>
<comment type="caution">
    <text evidence="2">The sequence shown here is derived from an EMBL/GenBank/DDBJ whole genome shotgun (WGS) entry which is preliminary data.</text>
</comment>
<gene>
    <name evidence="2" type="ORF">Nepgr_028840</name>
</gene>
<feature type="domain" description="DUF3741" evidence="1">
    <location>
        <begin position="254"/>
        <end position="291"/>
    </location>
</feature>
<reference evidence="2" key="1">
    <citation type="submission" date="2023-05" db="EMBL/GenBank/DDBJ databases">
        <title>Nepenthes gracilis genome sequencing.</title>
        <authorList>
            <person name="Fukushima K."/>
        </authorList>
    </citation>
    <scope>NUCLEOTIDE SEQUENCE</scope>
    <source>
        <strain evidence="2">SING2019-196</strain>
    </source>
</reference>
<dbReference type="PANTHER" id="PTHR24092">
    <property type="entry name" value="PROBABLE PHOSPHOLIPID-TRANSPORTING ATPASE"/>
    <property type="match status" value="1"/>
</dbReference>
<dbReference type="InterPro" id="IPR022212">
    <property type="entry name" value="DUF3741"/>
</dbReference>
<dbReference type="InterPro" id="IPR023214">
    <property type="entry name" value="HAD_sf"/>
</dbReference>
<dbReference type="EMBL" id="BSYO01000032">
    <property type="protein sequence ID" value="GMH26997.1"/>
    <property type="molecule type" value="Genomic_DNA"/>
</dbReference>
<sequence>MGFQSNQDVLLDDMILPSLRVITEKDEPKIAIEYTDRHLASLMLIHGQLVEAVSVIVAKERHLDLEEQFNKYVNDYAFADLRTLILTYLELNQTEYTEFTKNFAKVRNSLSVDREQTIDQVAEKMEDDLILLGATTVENTLLNGVPQCIANLTHAVIKRRVWTGDKMETTNNVGFTCKLLRQGMKQVSLHLDSPDIRTLEKIRNKDVISEDQTSCKILRLDGRKIVLGESTNGVTTLPPSLLQLTCDSPSSFGNANCLNTNEKLQESKEIDDFQGAFHPNKELLLKSIKPPASRLAKHLRDLYGALDCHYGPCQSMTSSALRHYTQARRCQSGRAASGETHISFSQAHRYGFQEPELGVVVEEAESPKEHVAAALNCLRMYDPPTCWKEDLTASFWYWEIRDFAYANRTRLATPSMVGEQIMALEDFKKSNSVIPFFISYNVEDGRQQGAISPQRFDEENPISILDGIFMAIQDDIDCYPHLSNGATTWFHEVRPIKEDAVSVSRLHSCCIILIGKAIMHESYYYPHHPQSLTGVVTRLDHGARISILSPPLLGPLLKVVAADVKIDSVRRL</sequence>
<dbReference type="Pfam" id="PF12552">
    <property type="entry name" value="DUF3741"/>
    <property type="match status" value="1"/>
</dbReference>
<evidence type="ECO:0000313" key="3">
    <source>
        <dbReference type="Proteomes" id="UP001279734"/>
    </source>
</evidence>